<accession>A0AAU8RJH4</accession>
<protein>
    <recommendedName>
        <fullName evidence="3">Lipoprotein</fullName>
    </recommendedName>
</protein>
<evidence type="ECO:0000313" key="2">
    <source>
        <dbReference type="Proteomes" id="UP000030786"/>
    </source>
</evidence>
<gene>
    <name evidence="1" type="ORF">M666_16480</name>
</gene>
<dbReference type="RefSeq" id="WP_029446754.1">
    <property type="nucleotide sequence ID" value="NZ_CP009976.1"/>
</dbReference>
<dbReference type="GeneID" id="78062311"/>
<organism evidence="1 2">
    <name type="scientific">Cellulophaga baltica 18</name>
    <dbReference type="NCBI Taxonomy" id="1348584"/>
    <lineage>
        <taxon>Bacteria</taxon>
        <taxon>Pseudomonadati</taxon>
        <taxon>Bacteroidota</taxon>
        <taxon>Flavobacteriia</taxon>
        <taxon>Flavobacteriales</taxon>
        <taxon>Flavobacteriaceae</taxon>
        <taxon>Cellulophaga</taxon>
    </lineage>
</organism>
<sequence>MSIFINRIIIICIAVCLFSCKTNTKEKNEGDKVESNSLLSSKVFSEKKTDTEFVTYLYSRILEDEDDEEYTMQELKVHWNDSLHLKFKIAMENTMCIMNEQELEASLITKNTYQVKNHSIIKQLKFDDNKDEVKLICKYGKYEGECDPMDNIIMRKASFTGKSELKKEELEEEEKITYETIYELKKMKFSTDCKGEDYVFFLVGGQFKTKYIFFNSRLTRINDTEYYIYFSPPLLDPIPSDLKDAASFSLNKPIGKIINNMEGELQFEWYGFYNRRTKEREFKQNPFTNKIENSSIVLKWCDIGSVDGMGFN</sequence>
<dbReference type="Proteomes" id="UP000030786">
    <property type="component" value="Chromosome"/>
</dbReference>
<dbReference type="KEGG" id="cbat:M666_16480"/>
<dbReference type="EMBL" id="CP009976">
    <property type="protein sequence ID" value="AIZ43012.1"/>
    <property type="molecule type" value="Genomic_DNA"/>
</dbReference>
<dbReference type="AlphaFoldDB" id="A0AAU8RJH4"/>
<name>A0AAU8RJH4_9FLAO</name>
<evidence type="ECO:0000313" key="1">
    <source>
        <dbReference type="EMBL" id="AIZ43012.1"/>
    </source>
</evidence>
<proteinExistence type="predicted"/>
<reference evidence="1 2" key="1">
    <citation type="journal article" date="2014" name="Environ. Microbiol.">
        <title>Contrasting genomic patterns and infection strategies of two co-existing Bacteroidetes podovirus genera.</title>
        <authorList>
            <person name="Holmfeldt K."/>
            <person name="Howard-Varona C."/>
            <person name="Solonenko N."/>
            <person name="Sullivan M.B."/>
        </authorList>
    </citation>
    <scope>NUCLEOTIDE SEQUENCE [LARGE SCALE GENOMIC DNA]</scope>
    <source>
        <strain evidence="1 2">18</strain>
    </source>
</reference>
<evidence type="ECO:0008006" key="3">
    <source>
        <dbReference type="Google" id="ProtNLM"/>
    </source>
</evidence>